<dbReference type="InterPro" id="IPR027417">
    <property type="entry name" value="P-loop_NTPase"/>
</dbReference>
<organism evidence="12 13">
    <name type="scientific">Synaphobranchus kaupii</name>
    <name type="common">Kaup's arrowtooth eel</name>
    <dbReference type="NCBI Taxonomy" id="118154"/>
    <lineage>
        <taxon>Eukaryota</taxon>
        <taxon>Metazoa</taxon>
        <taxon>Chordata</taxon>
        <taxon>Craniata</taxon>
        <taxon>Vertebrata</taxon>
        <taxon>Euteleostomi</taxon>
        <taxon>Actinopterygii</taxon>
        <taxon>Neopterygii</taxon>
        <taxon>Teleostei</taxon>
        <taxon>Anguilliformes</taxon>
        <taxon>Synaphobranchidae</taxon>
        <taxon>Synaphobranchus</taxon>
    </lineage>
</organism>
<keyword evidence="4 11" id="KW-0732">Signal</keyword>
<dbReference type="GO" id="GO:0016020">
    <property type="term" value="C:membrane"/>
    <property type="evidence" value="ECO:0007669"/>
    <property type="project" value="UniProtKB-SubCell"/>
</dbReference>
<evidence type="ECO:0000256" key="7">
    <source>
        <dbReference type="ARBA" id="ARBA00023180"/>
    </source>
</evidence>
<evidence type="ECO:0000256" key="10">
    <source>
        <dbReference type="SAM" id="Phobius"/>
    </source>
</evidence>
<comment type="caution">
    <text evidence="12">The sequence shown here is derived from an EMBL/GenBank/DDBJ whole genome shotgun (WGS) entry which is preliminary data.</text>
</comment>
<dbReference type="Gene3D" id="1.50.10.100">
    <property type="entry name" value="Chondroitin AC/alginate lyase"/>
    <property type="match status" value="1"/>
</dbReference>
<evidence type="ECO:0000313" key="13">
    <source>
        <dbReference type="Proteomes" id="UP001152622"/>
    </source>
</evidence>
<reference evidence="12" key="1">
    <citation type="journal article" date="2023" name="Science">
        <title>Genome structures resolve the early diversification of teleost fishes.</title>
        <authorList>
            <person name="Parey E."/>
            <person name="Louis A."/>
            <person name="Montfort J."/>
            <person name="Bouchez O."/>
            <person name="Roques C."/>
            <person name="Iampietro C."/>
            <person name="Lluch J."/>
            <person name="Castinel A."/>
            <person name="Donnadieu C."/>
            <person name="Desvignes T."/>
            <person name="Floi Bucao C."/>
            <person name="Jouanno E."/>
            <person name="Wen M."/>
            <person name="Mejri S."/>
            <person name="Dirks R."/>
            <person name="Jansen H."/>
            <person name="Henkel C."/>
            <person name="Chen W.J."/>
            <person name="Zahm M."/>
            <person name="Cabau C."/>
            <person name="Klopp C."/>
            <person name="Thompson A.W."/>
            <person name="Robinson-Rechavi M."/>
            <person name="Braasch I."/>
            <person name="Lecointre G."/>
            <person name="Bobe J."/>
            <person name="Postlethwait J.H."/>
            <person name="Berthelot C."/>
            <person name="Roest Crollius H."/>
            <person name="Guiguen Y."/>
        </authorList>
    </citation>
    <scope>NUCLEOTIDE SEQUENCE</scope>
    <source>
        <strain evidence="12">WJC10195</strain>
    </source>
</reference>
<keyword evidence="7" id="KW-0325">Glycoprotein</keyword>
<evidence type="ECO:0008006" key="14">
    <source>
        <dbReference type="Google" id="ProtNLM"/>
    </source>
</evidence>
<name>A0A9Q1EDF0_SYNKA</name>
<evidence type="ECO:0000256" key="4">
    <source>
        <dbReference type="ARBA" id="ARBA00022729"/>
    </source>
</evidence>
<dbReference type="FunFam" id="2.70.98.70:FF:000001">
    <property type="entry name" value="dermatan-sulfate epimerase isoform X1"/>
    <property type="match status" value="1"/>
</dbReference>
<keyword evidence="13" id="KW-1185">Reference proteome</keyword>
<dbReference type="InterPro" id="IPR052447">
    <property type="entry name" value="Dermatan-Sulfate_Isomerase"/>
</dbReference>
<dbReference type="PANTHER" id="PTHR15532">
    <property type="match status" value="1"/>
</dbReference>
<dbReference type="InterPro" id="IPR008929">
    <property type="entry name" value="Chondroitin_lyas"/>
</dbReference>
<comment type="similarity">
    <text evidence="2">Belongs to the dermatan-sulfate isomerase family.</text>
</comment>
<evidence type="ECO:0000256" key="3">
    <source>
        <dbReference type="ARBA" id="ARBA00022692"/>
    </source>
</evidence>
<sequence length="1209" mass="137215">MAAECIGRSLVLLSFLAVGAAFSGVFNASDKDVFNDDTEQVRLTEDSTTEQWKHIADHLHPNLYFDPVDVQLLRQRSTTTHSHLFKVIRAAVITMLSNANLYLPPARHEEFASKWNEIYGNNLPPLALYCLMCPEDGAALQFLLKYMDRMAEYPNWMVTSAPNDEVPTAHSLTGFATAYDFIYTALDAQRRVSYLKKIRSATEELYELSKYRGWGKQFLQNHQTTNILAILTGAIVAGEHKDPETMIWKQVCVNYMEKTMFLLNHIVDGSLDEGVAYGSYTAKSITQYVFLAQRHFNIDNTQNNWLKAHFWFYYATLLPGFQRTVGIADSNYNWFYGPESQLVFLDTFVLENGTGNWLAQQIRKHRPKDGPMGQSSAQRWTTLHTEYIWYNAHLVPQPPPGYGKAKMHIFSNWGVVTYGAGMPNSQGNTFVSFKSGKLGGRAVYDIVHAKPYSWVEGWNSFNPGHEHPDQNSFTFAPNGQVFVSEALYGPKYSYLNNVLVFGPSPTSQCNEPWEGQLGECAKWLRWADKEVGETSGEVIAASSHQDAMFVSGESVAAYSSAMRLKSVYRALVLLNSQTLLVVDHVEKQEDSPLSTLSAFFHNLDIDFKYVPHRFMDKFNGALMDVWDAHYKIFWFDNQGSSPAGRIQEAEQAAEFKKRWTQFINVTFPMRSTVTRVAYVLHGPYVKVSNCKFIEDSKNGLKLSLIINNTENVVSIATNYKDIGARVSYLGFGGHAKVENEHQITRFGVGTQLVPKKNAVDRSVFDFGFAVNLIAGLTLCVAIGFLTLQRKFYVCFSKLMRYTLVSVLLLWIVELLFVSNSCDQLLCGVKWKSNADPGASVPRTLSDSRPFPLPTVVITTLPGFGAEILKHLFYNSSDFVYIQVPTEHLDIPETEFEFDSLLDACEWSKADARNGRFKVIQGWFHSLIHNTKLHLQNIQLDETSRARLVQGGDLSRHKRKRSRRKEPLAEERGSGKGNLVRDAEYIRELRRHVGQYQSASAVLSLRSGSWALKLPFVQEVIGPSLRVINVVRDPRAWIYLMLYNSKPSLYSLKNIPQHLALIFKEDSSRDRCPGFAPEFRALQRLLARSESDPVLLLAHLWLAHTAATLRVSRDLSESAYLQVRFEDIVHFPEETAQQIHSLLGVPVTPTALNQLMFTTSTNLYNLMYEGDISPANINVWKQNMPYSDIKLIEDTCWFVMKRLGYSRFTN</sequence>
<accession>A0A9Q1EDF0</accession>
<feature type="transmembrane region" description="Helical" evidence="10">
    <location>
        <begin position="798"/>
        <end position="817"/>
    </location>
</feature>
<evidence type="ECO:0000256" key="9">
    <source>
        <dbReference type="SAM" id="MobiDB-lite"/>
    </source>
</evidence>
<feature type="transmembrane region" description="Helical" evidence="10">
    <location>
        <begin position="766"/>
        <end position="786"/>
    </location>
</feature>
<evidence type="ECO:0000256" key="1">
    <source>
        <dbReference type="ARBA" id="ARBA00004141"/>
    </source>
</evidence>
<dbReference type="GO" id="GO:0047757">
    <property type="term" value="F:chondroitin-glucuronate 5-epimerase activity"/>
    <property type="evidence" value="ECO:0007669"/>
    <property type="project" value="TreeGrafter"/>
</dbReference>
<feature type="region of interest" description="Disordered" evidence="9">
    <location>
        <begin position="950"/>
        <end position="975"/>
    </location>
</feature>
<feature type="signal peptide" evidence="11">
    <location>
        <begin position="1"/>
        <end position="21"/>
    </location>
</feature>
<evidence type="ECO:0000256" key="2">
    <source>
        <dbReference type="ARBA" id="ARBA00006556"/>
    </source>
</evidence>
<gene>
    <name evidence="12" type="ORF">SKAU_G00379730</name>
</gene>
<evidence type="ECO:0000256" key="11">
    <source>
        <dbReference type="SAM" id="SignalP"/>
    </source>
</evidence>
<feature type="compositionally biased region" description="Basic and acidic residues" evidence="9">
    <location>
        <begin position="964"/>
        <end position="975"/>
    </location>
</feature>
<evidence type="ECO:0000256" key="6">
    <source>
        <dbReference type="ARBA" id="ARBA00023136"/>
    </source>
</evidence>
<proteinExistence type="inferred from homology"/>
<dbReference type="Gene3D" id="3.40.50.300">
    <property type="entry name" value="P-loop containing nucleotide triphosphate hydrolases"/>
    <property type="match status" value="1"/>
</dbReference>
<keyword evidence="5 10" id="KW-1133">Transmembrane helix</keyword>
<dbReference type="EMBL" id="JAINUF010000019">
    <property type="protein sequence ID" value="KAJ8336753.1"/>
    <property type="molecule type" value="Genomic_DNA"/>
</dbReference>
<dbReference type="PANTHER" id="PTHR15532:SF2">
    <property type="entry name" value="DERMATAN-SULFATE EPIMERASE-LIKE PROTEIN"/>
    <property type="match status" value="1"/>
</dbReference>
<feature type="chain" id="PRO_5040131767" description="Dermatan sulfate epimerase-like protein" evidence="11">
    <location>
        <begin position="22"/>
        <end position="1209"/>
    </location>
</feature>
<evidence type="ECO:0000256" key="5">
    <source>
        <dbReference type="ARBA" id="ARBA00022989"/>
    </source>
</evidence>
<dbReference type="SUPFAM" id="SSF52540">
    <property type="entry name" value="P-loop containing nucleoside triphosphate hydrolases"/>
    <property type="match status" value="1"/>
</dbReference>
<dbReference type="Proteomes" id="UP001152622">
    <property type="component" value="Chromosome 19"/>
</dbReference>
<keyword evidence="3 10" id="KW-0812">Transmembrane</keyword>
<dbReference type="SUPFAM" id="SSF48230">
    <property type="entry name" value="Chondroitin AC/alginate lyase"/>
    <property type="match status" value="1"/>
</dbReference>
<dbReference type="Gene3D" id="2.70.98.70">
    <property type="match status" value="1"/>
</dbReference>
<dbReference type="OrthoDB" id="5946629at2759"/>
<keyword evidence="6 10" id="KW-0472">Membrane</keyword>
<dbReference type="AlphaFoldDB" id="A0A9Q1EDF0"/>
<evidence type="ECO:0000313" key="12">
    <source>
        <dbReference type="EMBL" id="KAJ8336753.1"/>
    </source>
</evidence>
<comment type="subcellular location">
    <subcellularLocation>
        <location evidence="1">Membrane</location>
        <topology evidence="1">Multi-pass membrane protein</topology>
    </subcellularLocation>
</comment>
<evidence type="ECO:0000256" key="8">
    <source>
        <dbReference type="ARBA" id="ARBA00023235"/>
    </source>
</evidence>
<protein>
    <recommendedName>
        <fullName evidence="14">Dermatan sulfate epimerase-like protein</fullName>
    </recommendedName>
</protein>
<keyword evidence="8" id="KW-0413">Isomerase</keyword>